<protein>
    <submittedName>
        <fullName evidence="3">Uncharacterized protein</fullName>
    </submittedName>
</protein>
<gene>
    <name evidence="3" type="ORF">SAMN06273567_104109</name>
</gene>
<feature type="region of interest" description="Disordered" evidence="1">
    <location>
        <begin position="1"/>
        <end position="28"/>
    </location>
</feature>
<keyword evidence="2" id="KW-0812">Transmembrane</keyword>
<sequence>MDDAAEQTTSVPRSGVRTGRPAAHHGDLASARWHRDGAWFLAGCIGTGAVLGAAVAAVRGPQH</sequence>
<feature type="transmembrane region" description="Helical" evidence="2">
    <location>
        <begin position="38"/>
        <end position="58"/>
    </location>
</feature>
<evidence type="ECO:0000313" key="3">
    <source>
        <dbReference type="EMBL" id="SMO77638.1"/>
    </source>
</evidence>
<evidence type="ECO:0000256" key="2">
    <source>
        <dbReference type="SAM" id="Phobius"/>
    </source>
</evidence>
<feature type="compositionally biased region" description="Polar residues" evidence="1">
    <location>
        <begin position="1"/>
        <end position="12"/>
    </location>
</feature>
<dbReference type="Proteomes" id="UP000317484">
    <property type="component" value="Unassembled WGS sequence"/>
</dbReference>
<evidence type="ECO:0000256" key="1">
    <source>
        <dbReference type="SAM" id="MobiDB-lite"/>
    </source>
</evidence>
<proteinExistence type="predicted"/>
<organism evidence="3 4">
    <name type="scientific">Geodermatophilus aquaeductus</name>
    <dbReference type="NCBI Taxonomy" id="1564161"/>
    <lineage>
        <taxon>Bacteria</taxon>
        <taxon>Bacillati</taxon>
        <taxon>Actinomycetota</taxon>
        <taxon>Actinomycetes</taxon>
        <taxon>Geodermatophilales</taxon>
        <taxon>Geodermatophilaceae</taxon>
        <taxon>Geodermatophilus</taxon>
    </lineage>
</organism>
<keyword evidence="4" id="KW-1185">Reference proteome</keyword>
<reference evidence="3 4" key="1">
    <citation type="submission" date="2017-05" db="EMBL/GenBank/DDBJ databases">
        <authorList>
            <person name="Varghese N."/>
            <person name="Submissions S."/>
        </authorList>
    </citation>
    <scope>NUCLEOTIDE SEQUENCE [LARGE SCALE GENOMIC DNA]</scope>
    <source>
        <strain evidence="3 4">DSM 46834</strain>
    </source>
</reference>
<dbReference type="RefSeq" id="WP_142458724.1">
    <property type="nucleotide sequence ID" value="NZ_FXTJ01000004.1"/>
</dbReference>
<evidence type="ECO:0000313" key="4">
    <source>
        <dbReference type="Proteomes" id="UP000317484"/>
    </source>
</evidence>
<accession>A0A521E140</accession>
<keyword evidence="2" id="KW-0472">Membrane</keyword>
<dbReference type="AlphaFoldDB" id="A0A521E140"/>
<name>A0A521E140_9ACTN</name>
<keyword evidence="2" id="KW-1133">Transmembrane helix</keyword>
<dbReference type="EMBL" id="FXTJ01000004">
    <property type="protein sequence ID" value="SMO77638.1"/>
    <property type="molecule type" value="Genomic_DNA"/>
</dbReference>